<dbReference type="AlphaFoldDB" id="A0A9X2FF02"/>
<evidence type="ECO:0008006" key="10">
    <source>
        <dbReference type="Google" id="ProtNLM"/>
    </source>
</evidence>
<dbReference type="PROSITE" id="PS01116">
    <property type="entry name" value="XANTH_URACIL_PERMASE"/>
    <property type="match status" value="1"/>
</dbReference>
<dbReference type="PANTHER" id="PTHR11119">
    <property type="entry name" value="XANTHINE-URACIL / VITAMIN C PERMEASE FAMILY MEMBER"/>
    <property type="match status" value="1"/>
</dbReference>
<feature type="transmembrane region" description="Helical" evidence="7">
    <location>
        <begin position="470"/>
        <end position="489"/>
    </location>
</feature>
<keyword evidence="5 7" id="KW-1133">Transmembrane helix</keyword>
<evidence type="ECO:0000313" key="8">
    <source>
        <dbReference type="EMBL" id="MCO6047805.1"/>
    </source>
</evidence>
<feature type="transmembrane region" description="Helical" evidence="7">
    <location>
        <begin position="95"/>
        <end position="114"/>
    </location>
</feature>
<keyword evidence="6 7" id="KW-0472">Membrane</keyword>
<dbReference type="GO" id="GO:0005886">
    <property type="term" value="C:plasma membrane"/>
    <property type="evidence" value="ECO:0007669"/>
    <property type="project" value="UniProtKB-ARBA"/>
</dbReference>
<feature type="transmembrane region" description="Helical" evidence="7">
    <location>
        <begin position="373"/>
        <end position="395"/>
    </location>
</feature>
<feature type="transmembrane region" description="Helical" evidence="7">
    <location>
        <begin position="237"/>
        <end position="256"/>
    </location>
</feature>
<dbReference type="EMBL" id="JAMXLR010000092">
    <property type="protein sequence ID" value="MCO6047805.1"/>
    <property type="molecule type" value="Genomic_DNA"/>
</dbReference>
<gene>
    <name evidence="8" type="ORF">NG895_28200</name>
</gene>
<comment type="subcellular location">
    <subcellularLocation>
        <location evidence="1">Membrane</location>
        <topology evidence="1">Multi-pass membrane protein</topology>
    </subcellularLocation>
</comment>
<evidence type="ECO:0000256" key="2">
    <source>
        <dbReference type="ARBA" id="ARBA00008821"/>
    </source>
</evidence>
<evidence type="ECO:0000256" key="7">
    <source>
        <dbReference type="SAM" id="Phobius"/>
    </source>
</evidence>
<evidence type="ECO:0000256" key="6">
    <source>
        <dbReference type="ARBA" id="ARBA00023136"/>
    </source>
</evidence>
<feature type="transmembrane region" description="Helical" evidence="7">
    <location>
        <begin position="431"/>
        <end position="450"/>
    </location>
</feature>
<feature type="transmembrane region" description="Helical" evidence="7">
    <location>
        <begin position="289"/>
        <end position="309"/>
    </location>
</feature>
<keyword evidence="4 7" id="KW-0812">Transmembrane</keyword>
<dbReference type="RefSeq" id="WP_252855912.1">
    <property type="nucleotide sequence ID" value="NZ_JAMXLR010000092.1"/>
</dbReference>
<keyword evidence="9" id="KW-1185">Reference proteome</keyword>
<comment type="caution">
    <text evidence="8">The sequence shown here is derived from an EMBL/GenBank/DDBJ whole genome shotgun (WGS) entry which is preliminary data.</text>
</comment>
<proteinExistence type="inferred from homology"/>
<dbReference type="InterPro" id="IPR006043">
    <property type="entry name" value="NCS2"/>
</dbReference>
<dbReference type="Pfam" id="PF00860">
    <property type="entry name" value="Xan_ur_permease"/>
    <property type="match status" value="1"/>
</dbReference>
<evidence type="ECO:0000313" key="9">
    <source>
        <dbReference type="Proteomes" id="UP001155241"/>
    </source>
</evidence>
<feature type="transmembrane region" description="Helical" evidence="7">
    <location>
        <begin position="20"/>
        <end position="41"/>
    </location>
</feature>
<feature type="transmembrane region" description="Helical" evidence="7">
    <location>
        <begin position="179"/>
        <end position="199"/>
    </location>
</feature>
<protein>
    <recommendedName>
        <fullName evidence="10">Xanthine permease</fullName>
    </recommendedName>
</protein>
<dbReference type="InterPro" id="IPR006042">
    <property type="entry name" value="Xan_ur_permease"/>
</dbReference>
<evidence type="ECO:0000256" key="1">
    <source>
        <dbReference type="ARBA" id="ARBA00004141"/>
    </source>
</evidence>
<feature type="transmembrane region" description="Helical" evidence="7">
    <location>
        <begin position="152"/>
        <end position="172"/>
    </location>
</feature>
<feature type="transmembrane region" description="Helical" evidence="7">
    <location>
        <begin position="205"/>
        <end position="225"/>
    </location>
</feature>
<dbReference type="GO" id="GO:0015205">
    <property type="term" value="F:nucleobase transmembrane transporter activity"/>
    <property type="evidence" value="ECO:0007669"/>
    <property type="project" value="UniProtKB-ARBA"/>
</dbReference>
<sequence length="519" mass="54812">MPDSQIIYGLDDRPPFPRAIVLAAQHVLTMFGSTVVVPLMFGPQLWPIPEGISESVKVELTDLRLTNIALLISSVMLCSGIATFLQATFGSRLPIIQGVSFSFLAAFGSIIASVHKQNQIDWSAASSDAVSPETLEPLIEAWQSAGAMGMQTIAGAILIGALFEILVGFSGLMGLVRRYLSPVVVGPVIMLIGLALYQFGAPNAASNWPVSIGTIVLISLFALVLSRKVTFLRLFPMLSAIVVMVTYCAILTWSGVYTSAETTPGYVDLSAFEHTEWVRTTDIFLPWGLPQFTLSATVAVLAGFLASMIESFGDYHACKNIAGAGDPTPEEISRGIGFEGVGCALTGILGGFSSTSYSENIGLVGLTKVASRYVVQIGGVILILLGLFGKFGAFASAIPQPVVGGLYCTMFGLIAAVGVRQFARADLNSDRNLFVGGFALFMGLSVAFYFSDYSTGQQDVAWMPTAVRDVVLAIGQSGMAVAAILGILFDNMVPGTREERGLAEGPGVLVPEGGDVDVD</sequence>
<evidence type="ECO:0000256" key="5">
    <source>
        <dbReference type="ARBA" id="ARBA00022989"/>
    </source>
</evidence>
<reference evidence="8" key="1">
    <citation type="submission" date="2022-06" db="EMBL/GenBank/DDBJ databases">
        <title>Aeoliella straminimaris, a novel planctomycete from sediments.</title>
        <authorList>
            <person name="Vitorino I.R."/>
            <person name="Lage O.M."/>
        </authorList>
    </citation>
    <scope>NUCLEOTIDE SEQUENCE</scope>
    <source>
        <strain evidence="8">ICT_H6.2</strain>
    </source>
</reference>
<dbReference type="Proteomes" id="UP001155241">
    <property type="component" value="Unassembled WGS sequence"/>
</dbReference>
<evidence type="ECO:0000256" key="4">
    <source>
        <dbReference type="ARBA" id="ARBA00022692"/>
    </source>
</evidence>
<organism evidence="8 9">
    <name type="scientific">Aeoliella straminimaris</name>
    <dbReference type="NCBI Taxonomy" id="2954799"/>
    <lineage>
        <taxon>Bacteria</taxon>
        <taxon>Pseudomonadati</taxon>
        <taxon>Planctomycetota</taxon>
        <taxon>Planctomycetia</taxon>
        <taxon>Pirellulales</taxon>
        <taxon>Lacipirellulaceae</taxon>
        <taxon>Aeoliella</taxon>
    </lineage>
</organism>
<feature type="transmembrane region" description="Helical" evidence="7">
    <location>
        <begin position="68"/>
        <end position="88"/>
    </location>
</feature>
<keyword evidence="3" id="KW-0813">Transport</keyword>
<feature type="transmembrane region" description="Helical" evidence="7">
    <location>
        <begin position="401"/>
        <end position="419"/>
    </location>
</feature>
<comment type="similarity">
    <text evidence="2">Belongs to the nucleobase:cation symporter-2 (NCS2) (TC 2.A.40) family.</text>
</comment>
<name>A0A9X2FF02_9BACT</name>
<accession>A0A9X2FF02</accession>
<evidence type="ECO:0000256" key="3">
    <source>
        <dbReference type="ARBA" id="ARBA00022448"/>
    </source>
</evidence>